<dbReference type="PANTHER" id="PTHR10237">
    <property type="entry name" value="DEFORMED EPIDERMAL AUTOREGULATORY FACTOR 1 HOMOLOG SUPPRESSIN"/>
    <property type="match status" value="1"/>
</dbReference>
<evidence type="ECO:0000313" key="7">
    <source>
        <dbReference type="Proteomes" id="UP000247498"/>
    </source>
</evidence>
<protein>
    <recommendedName>
        <fullName evidence="5">MYND-type domain-containing protein</fullName>
    </recommendedName>
</protein>
<name>A0A2V0NVT3_9CHLO</name>
<dbReference type="SUPFAM" id="SSF144232">
    <property type="entry name" value="HIT/MYND zinc finger-like"/>
    <property type="match status" value="1"/>
</dbReference>
<keyword evidence="2 4" id="KW-0863">Zinc-finger</keyword>
<dbReference type="InParanoid" id="A0A2V0NVT3"/>
<proteinExistence type="predicted"/>
<reference evidence="6 7" key="1">
    <citation type="journal article" date="2018" name="Sci. Rep.">
        <title>Raphidocelis subcapitata (=Pseudokirchneriella subcapitata) provides an insight into genome evolution and environmental adaptations in the Sphaeropleales.</title>
        <authorList>
            <person name="Suzuki S."/>
            <person name="Yamaguchi H."/>
            <person name="Nakajima N."/>
            <person name="Kawachi M."/>
        </authorList>
    </citation>
    <scope>NUCLEOTIDE SEQUENCE [LARGE SCALE GENOMIC DNA]</scope>
    <source>
        <strain evidence="6 7">NIES-35</strain>
    </source>
</reference>
<organism evidence="6 7">
    <name type="scientific">Raphidocelis subcapitata</name>
    <dbReference type="NCBI Taxonomy" id="307507"/>
    <lineage>
        <taxon>Eukaryota</taxon>
        <taxon>Viridiplantae</taxon>
        <taxon>Chlorophyta</taxon>
        <taxon>core chlorophytes</taxon>
        <taxon>Chlorophyceae</taxon>
        <taxon>CS clade</taxon>
        <taxon>Sphaeropleales</taxon>
        <taxon>Selenastraceae</taxon>
        <taxon>Raphidocelis</taxon>
    </lineage>
</organism>
<dbReference type="PROSITE" id="PS50865">
    <property type="entry name" value="ZF_MYND_2"/>
    <property type="match status" value="1"/>
</dbReference>
<dbReference type="AlphaFoldDB" id="A0A2V0NVT3"/>
<comment type="caution">
    <text evidence="6">The sequence shown here is derived from an EMBL/GenBank/DDBJ whole genome shotgun (WGS) entry which is preliminary data.</text>
</comment>
<accession>A0A2V0NVT3</accession>
<dbReference type="OrthoDB" id="420187at2759"/>
<evidence type="ECO:0000256" key="1">
    <source>
        <dbReference type="ARBA" id="ARBA00022723"/>
    </source>
</evidence>
<keyword evidence="7" id="KW-1185">Reference proteome</keyword>
<evidence type="ECO:0000256" key="2">
    <source>
        <dbReference type="ARBA" id="ARBA00022771"/>
    </source>
</evidence>
<dbReference type="GO" id="GO:0005634">
    <property type="term" value="C:nucleus"/>
    <property type="evidence" value="ECO:0007669"/>
    <property type="project" value="TreeGrafter"/>
</dbReference>
<dbReference type="InterPro" id="IPR002893">
    <property type="entry name" value="Znf_MYND"/>
</dbReference>
<dbReference type="STRING" id="307507.A0A2V0NVT3"/>
<feature type="domain" description="MYND-type" evidence="5">
    <location>
        <begin position="118"/>
        <end position="156"/>
    </location>
</feature>
<sequence length="309" mass="31860">MSGQAANPQAEEEEDIVSEDDGFMYTNRRGLCYCSQHRRDICHVCCVDHRMTNDIYSGMEVEEADAKAESTQRAEHEALARAHAARGGRGPLVLGSEGVQELYDAVAAPPPSGHLHSCAACGNSGTGLRRCSACGTVWYCNRDCQRSDWSLHKPACVAARAAAAGGAGAAAGGAAGGSAGAAAGGSAGAAAGGSSGSAGAAAGGGAGERNVVGWRALADRGPGVPAVGKTLEVRILSVNPPFMRWTCSAKDKRGRVATIAWYLEGGNSPPAGLRPGAVLRWRNPRYHMFIDGQVGARIEDEDLADIQIT</sequence>
<evidence type="ECO:0000256" key="3">
    <source>
        <dbReference type="ARBA" id="ARBA00022833"/>
    </source>
</evidence>
<dbReference type="PANTHER" id="PTHR10237:SF14">
    <property type="entry name" value="MYND-TYPE DOMAIN-CONTAINING PROTEIN"/>
    <property type="match status" value="1"/>
</dbReference>
<dbReference type="GO" id="GO:0000981">
    <property type="term" value="F:DNA-binding transcription factor activity, RNA polymerase II-specific"/>
    <property type="evidence" value="ECO:0007669"/>
    <property type="project" value="TreeGrafter"/>
</dbReference>
<evidence type="ECO:0000259" key="5">
    <source>
        <dbReference type="PROSITE" id="PS50865"/>
    </source>
</evidence>
<dbReference type="GO" id="GO:0008270">
    <property type="term" value="F:zinc ion binding"/>
    <property type="evidence" value="ECO:0007669"/>
    <property type="project" value="UniProtKB-KW"/>
</dbReference>
<dbReference type="Gene3D" id="6.10.140.2220">
    <property type="match status" value="1"/>
</dbReference>
<keyword evidence="1" id="KW-0479">Metal-binding</keyword>
<dbReference type="InterPro" id="IPR024119">
    <property type="entry name" value="TF_DEAF-1"/>
</dbReference>
<dbReference type="Proteomes" id="UP000247498">
    <property type="component" value="Unassembled WGS sequence"/>
</dbReference>
<evidence type="ECO:0000313" key="6">
    <source>
        <dbReference type="EMBL" id="GBF91736.1"/>
    </source>
</evidence>
<gene>
    <name evidence="6" type="ORF">Rsub_04040</name>
</gene>
<keyword evidence="3" id="KW-0862">Zinc</keyword>
<dbReference type="Pfam" id="PF01753">
    <property type="entry name" value="zf-MYND"/>
    <property type="match status" value="1"/>
</dbReference>
<dbReference type="EMBL" id="BDRX01000026">
    <property type="protein sequence ID" value="GBF91736.1"/>
    <property type="molecule type" value="Genomic_DNA"/>
</dbReference>
<evidence type="ECO:0000256" key="4">
    <source>
        <dbReference type="PROSITE-ProRule" id="PRU00134"/>
    </source>
</evidence>